<evidence type="ECO:0000313" key="1">
    <source>
        <dbReference type="EMBL" id="CAF2995912.1"/>
    </source>
</evidence>
<accession>A0A7R8D4M0</accession>
<sequence length="132" mass="15549">MPSPLRRINVSKEVFRRTRSKWISKKTQSCHKNYAEGFLNEDQLKYLAEKGKKSKIIWSSPTINKALKLKYACDDTELYTHFLHLFVFEMDLGSVTLKVKFQITSFIISPDSLYVVKLQLYETPLMHWCINL</sequence>
<proteinExistence type="predicted"/>
<dbReference type="EMBL" id="HG994586">
    <property type="protein sequence ID" value="CAF2995912.1"/>
    <property type="molecule type" value="Genomic_DNA"/>
</dbReference>
<reference evidence="1" key="1">
    <citation type="submission" date="2021-02" db="EMBL/GenBank/DDBJ databases">
        <authorList>
            <person name="Bekaert M."/>
        </authorList>
    </citation>
    <scope>NUCLEOTIDE SEQUENCE</scope>
    <source>
        <strain evidence="1">IoA-00</strain>
    </source>
</reference>
<gene>
    <name evidence="1" type="ORF">LSAA_13365</name>
</gene>
<protein>
    <submittedName>
        <fullName evidence="1">(salmon louse) hypothetical protein</fullName>
    </submittedName>
</protein>
<name>A0A7R8D4M0_LEPSM</name>
<dbReference type="AlphaFoldDB" id="A0A7R8D4M0"/>
<dbReference type="OrthoDB" id="6611034at2759"/>
<keyword evidence="2" id="KW-1185">Reference proteome</keyword>
<organism evidence="1 2">
    <name type="scientific">Lepeophtheirus salmonis</name>
    <name type="common">Salmon louse</name>
    <name type="synonym">Caligus salmonis</name>
    <dbReference type="NCBI Taxonomy" id="72036"/>
    <lineage>
        <taxon>Eukaryota</taxon>
        <taxon>Metazoa</taxon>
        <taxon>Ecdysozoa</taxon>
        <taxon>Arthropoda</taxon>
        <taxon>Crustacea</taxon>
        <taxon>Multicrustacea</taxon>
        <taxon>Hexanauplia</taxon>
        <taxon>Copepoda</taxon>
        <taxon>Siphonostomatoida</taxon>
        <taxon>Caligidae</taxon>
        <taxon>Lepeophtheirus</taxon>
    </lineage>
</organism>
<evidence type="ECO:0000313" key="2">
    <source>
        <dbReference type="Proteomes" id="UP000675881"/>
    </source>
</evidence>
<dbReference type="Proteomes" id="UP000675881">
    <property type="component" value="Chromosome 7"/>
</dbReference>